<comment type="function">
    <text evidence="6">Choline transporter.</text>
</comment>
<comment type="subcellular location">
    <subcellularLocation>
        <location evidence="6">Cell membrane</location>
        <topology evidence="6">Multi-pass membrane protein</topology>
    </subcellularLocation>
    <subcellularLocation>
        <location evidence="1">Membrane</location>
        <topology evidence="1">Multi-pass membrane protein</topology>
    </subcellularLocation>
</comment>
<dbReference type="GO" id="GO:0022857">
    <property type="term" value="F:transmembrane transporter activity"/>
    <property type="evidence" value="ECO:0000318"/>
    <property type="project" value="GO_Central"/>
</dbReference>
<reference evidence="8" key="1">
    <citation type="submission" date="2006-10" db="EMBL/GenBank/DDBJ databases">
        <authorList>
            <person name="Amadeo P."/>
            <person name="Zhao Q."/>
            <person name="Wortman J."/>
            <person name="Fraser-Liggett C."/>
            <person name="Carlton J."/>
        </authorList>
    </citation>
    <scope>NUCLEOTIDE SEQUENCE</scope>
    <source>
        <strain evidence="8">G3</strain>
    </source>
</reference>
<dbReference type="VEuPathDB" id="TrichDB:TVAG_016470"/>
<evidence type="ECO:0000313" key="9">
    <source>
        <dbReference type="Proteomes" id="UP000001542"/>
    </source>
</evidence>
<dbReference type="InterPro" id="IPR007603">
    <property type="entry name" value="Choline_transptr-like"/>
</dbReference>
<evidence type="ECO:0000256" key="3">
    <source>
        <dbReference type="ARBA" id="ARBA00022692"/>
    </source>
</evidence>
<feature type="transmembrane region" description="Helical" evidence="6">
    <location>
        <begin position="180"/>
        <end position="200"/>
    </location>
</feature>
<reference evidence="8" key="2">
    <citation type="journal article" date="2007" name="Science">
        <title>Draft genome sequence of the sexually transmitted pathogen Trichomonas vaginalis.</title>
        <authorList>
            <person name="Carlton J.M."/>
            <person name="Hirt R.P."/>
            <person name="Silva J.C."/>
            <person name="Delcher A.L."/>
            <person name="Schatz M."/>
            <person name="Zhao Q."/>
            <person name="Wortman J.R."/>
            <person name="Bidwell S.L."/>
            <person name="Alsmark U.C.M."/>
            <person name="Besteiro S."/>
            <person name="Sicheritz-Ponten T."/>
            <person name="Noel C.J."/>
            <person name="Dacks J.B."/>
            <person name="Foster P.G."/>
            <person name="Simillion C."/>
            <person name="Van de Peer Y."/>
            <person name="Miranda-Saavedra D."/>
            <person name="Barton G.J."/>
            <person name="Westrop G.D."/>
            <person name="Mueller S."/>
            <person name="Dessi D."/>
            <person name="Fiori P.L."/>
            <person name="Ren Q."/>
            <person name="Paulsen I."/>
            <person name="Zhang H."/>
            <person name="Bastida-Corcuera F.D."/>
            <person name="Simoes-Barbosa A."/>
            <person name="Brown M.T."/>
            <person name="Hayes R.D."/>
            <person name="Mukherjee M."/>
            <person name="Okumura C.Y."/>
            <person name="Schneider R."/>
            <person name="Smith A.J."/>
            <person name="Vanacova S."/>
            <person name="Villalvazo M."/>
            <person name="Haas B.J."/>
            <person name="Pertea M."/>
            <person name="Feldblyum T.V."/>
            <person name="Utterback T.R."/>
            <person name="Shu C.L."/>
            <person name="Osoegawa K."/>
            <person name="de Jong P.J."/>
            <person name="Hrdy I."/>
            <person name="Horvathova L."/>
            <person name="Zubacova Z."/>
            <person name="Dolezal P."/>
            <person name="Malik S.B."/>
            <person name="Logsdon J.M. Jr."/>
            <person name="Henze K."/>
            <person name="Gupta A."/>
            <person name="Wang C.C."/>
            <person name="Dunne R.L."/>
            <person name="Upcroft J.A."/>
            <person name="Upcroft P."/>
            <person name="White O."/>
            <person name="Salzberg S.L."/>
            <person name="Tang P."/>
            <person name="Chiu C.-H."/>
            <person name="Lee Y.-S."/>
            <person name="Embley T.M."/>
            <person name="Coombs G.H."/>
            <person name="Mottram J.C."/>
            <person name="Tachezy J."/>
            <person name="Fraser-Liggett C.M."/>
            <person name="Johnson P.J."/>
        </authorList>
    </citation>
    <scope>NUCLEOTIDE SEQUENCE [LARGE SCALE GENOMIC DNA]</scope>
    <source>
        <strain evidence="8">G3</strain>
    </source>
</reference>
<dbReference type="GO" id="GO:0016020">
    <property type="term" value="C:membrane"/>
    <property type="evidence" value="ECO:0000318"/>
    <property type="project" value="GO_Central"/>
</dbReference>
<proteinExistence type="inferred from homology"/>
<keyword evidence="3 6" id="KW-0812">Transmembrane</keyword>
<evidence type="ECO:0000256" key="5">
    <source>
        <dbReference type="ARBA" id="ARBA00023136"/>
    </source>
</evidence>
<keyword evidence="5 6" id="KW-0472">Membrane</keyword>
<feature type="transmembrane region" description="Helical" evidence="6">
    <location>
        <begin position="120"/>
        <end position="139"/>
    </location>
</feature>
<dbReference type="Pfam" id="PF04515">
    <property type="entry name" value="Choline_transpo"/>
    <property type="match status" value="1"/>
</dbReference>
<evidence type="ECO:0000256" key="2">
    <source>
        <dbReference type="ARBA" id="ARBA00007168"/>
    </source>
</evidence>
<evidence type="ECO:0000256" key="1">
    <source>
        <dbReference type="ARBA" id="ARBA00004141"/>
    </source>
</evidence>
<organism evidence="8 9">
    <name type="scientific">Trichomonas vaginalis (strain ATCC PRA-98 / G3)</name>
    <dbReference type="NCBI Taxonomy" id="412133"/>
    <lineage>
        <taxon>Eukaryota</taxon>
        <taxon>Metamonada</taxon>
        <taxon>Parabasalia</taxon>
        <taxon>Trichomonadida</taxon>
        <taxon>Trichomonadidae</taxon>
        <taxon>Trichomonas</taxon>
    </lineage>
</organism>
<feature type="compositionally biased region" description="Polar residues" evidence="7">
    <location>
        <begin position="1"/>
        <end position="10"/>
    </location>
</feature>
<dbReference type="GO" id="GO:0005886">
    <property type="term" value="C:plasma membrane"/>
    <property type="evidence" value="ECO:0007669"/>
    <property type="project" value="UniProtKB-SubCell"/>
</dbReference>
<keyword evidence="9" id="KW-1185">Reference proteome</keyword>
<protein>
    <recommendedName>
        <fullName evidence="6">Choline transporter-like protein</fullName>
    </recommendedName>
</protein>
<feature type="transmembrane region" description="Helical" evidence="6">
    <location>
        <begin position="472"/>
        <end position="493"/>
    </location>
</feature>
<evidence type="ECO:0000256" key="4">
    <source>
        <dbReference type="ARBA" id="ARBA00022989"/>
    </source>
</evidence>
<feature type="transmembrane region" description="Helical" evidence="6">
    <location>
        <begin position="205"/>
        <end position="225"/>
    </location>
</feature>
<name>A2DPB7_TRIV3</name>
<dbReference type="RefSeq" id="XP_001329952.1">
    <property type="nucleotide sequence ID" value="XM_001329917.1"/>
</dbReference>
<dbReference type="VEuPathDB" id="TrichDB:TVAGG3_0909860"/>
<evidence type="ECO:0000313" key="8">
    <source>
        <dbReference type="EMBL" id="EAY17817.1"/>
    </source>
</evidence>
<dbReference type="PANTHER" id="PTHR12385:SF4">
    <property type="entry name" value="PROTEIN PNS1"/>
    <property type="match status" value="1"/>
</dbReference>
<dbReference type="EMBL" id="DS113226">
    <property type="protein sequence ID" value="EAY17817.1"/>
    <property type="molecule type" value="Genomic_DNA"/>
</dbReference>
<feature type="transmembrane region" description="Helical" evidence="6">
    <location>
        <begin position="151"/>
        <end position="174"/>
    </location>
</feature>
<dbReference type="InParanoid" id="A2DPB7"/>
<keyword evidence="4 6" id="KW-1133">Transmembrane helix</keyword>
<sequence>MTDVENQLPSNIEAPQMIAPSNDNPYAEYDNIAVSGNQQQTENMGYYPQQYDPNQGVAQNPAVASKSIHDLYVNTNFSEDISSWSNIRNEPSEHVGFWNTAESLTNFSQNATQLHKLNSIFWSSPFFLNLLVLFVLNCCNWQRQLYPDLRGYTLSLPILYTFLWAFLIIVLLVGEQFVPFISVKFGIFINLILHLTFYLIRCKVFWEYIFVWLTFVVLGLFFYVITLGRSKYDAYLTLVVNREVLLKLTFIILMISVITIISVVYVLTLYTSWAYWKNAMWLLQLYLVVSFYNIVCVLGNCTYMTTSYLTAKLYLTGERPTLQDLLAALRRGFVDNIGVACKMSYLLPISEFIHSTARYSPQLTVSELKASYPNVAELILAIAKPIVHIFEVLAKIEMKILKYPQRRAMAYCGIYGISYEEAVHRYCEVSYTKGSSLVDDAYMYDTQLIFKQFSSALACFFIDSTIRIQNYYWFRGFCLGSAFFLLFGLYYTIRTVMRGFLETVFVLFGELPENANKIHPGLYETLKQMYATSVRARNENLDRNSALLTQITTDYQNL</sequence>
<dbReference type="Proteomes" id="UP000001542">
    <property type="component" value="Unassembled WGS sequence"/>
</dbReference>
<accession>A2DPB7</accession>
<comment type="similarity">
    <text evidence="2 6">Belongs to the CTL (choline transporter-like) family.</text>
</comment>
<dbReference type="KEGG" id="tva:4775837"/>
<evidence type="ECO:0000256" key="7">
    <source>
        <dbReference type="SAM" id="MobiDB-lite"/>
    </source>
</evidence>
<feature type="transmembrane region" description="Helical" evidence="6">
    <location>
        <begin position="279"/>
        <end position="300"/>
    </location>
</feature>
<gene>
    <name evidence="8" type="ORF">TVAG_016470</name>
</gene>
<dbReference type="GO" id="GO:0055085">
    <property type="term" value="P:transmembrane transport"/>
    <property type="evidence" value="ECO:0000318"/>
    <property type="project" value="GO_Central"/>
</dbReference>
<dbReference type="PANTHER" id="PTHR12385">
    <property type="entry name" value="CHOLINE TRANSPORTER-LIKE (SLC FAMILY 44)"/>
    <property type="match status" value="1"/>
</dbReference>
<dbReference type="AlphaFoldDB" id="A2DPB7"/>
<evidence type="ECO:0000256" key="6">
    <source>
        <dbReference type="RuleBase" id="RU368066"/>
    </source>
</evidence>
<feature type="region of interest" description="Disordered" evidence="7">
    <location>
        <begin position="1"/>
        <end position="25"/>
    </location>
</feature>
<feature type="transmembrane region" description="Helical" evidence="6">
    <location>
        <begin position="245"/>
        <end position="267"/>
    </location>
</feature>